<dbReference type="InterPro" id="IPR048279">
    <property type="entry name" value="MdtK-like"/>
</dbReference>
<feature type="transmembrane region" description="Helical" evidence="10">
    <location>
        <begin position="12"/>
        <end position="30"/>
    </location>
</feature>
<dbReference type="Proteomes" id="UP000671995">
    <property type="component" value="Chromosome"/>
</dbReference>
<dbReference type="NCBIfam" id="TIGR00797">
    <property type="entry name" value="matE"/>
    <property type="match status" value="1"/>
</dbReference>
<evidence type="ECO:0000256" key="8">
    <source>
        <dbReference type="ARBA" id="ARBA00023136"/>
    </source>
</evidence>
<reference evidence="11" key="1">
    <citation type="submission" date="2020-05" db="EMBL/GenBank/DDBJ databases">
        <authorList>
            <person name="Zeng H."/>
            <person name="Chan Y.K."/>
            <person name="Watt R.M."/>
        </authorList>
    </citation>
    <scope>NUCLEOTIDE SEQUENCE</scope>
    <source>
        <strain evidence="11">ATCC 700773</strain>
    </source>
</reference>
<dbReference type="GO" id="GO:0042910">
    <property type="term" value="F:xenobiotic transmembrane transporter activity"/>
    <property type="evidence" value="ECO:0007669"/>
    <property type="project" value="InterPro"/>
</dbReference>
<reference evidence="11" key="2">
    <citation type="journal article" date="2021" name="Microbiol. Resour. Announc.">
        <title>Complete Genome Sequences of Three Human Oral Treponema parvum Isolates.</title>
        <authorList>
            <person name="Zeng H."/>
            <person name="Watt R.M."/>
        </authorList>
    </citation>
    <scope>NUCLEOTIDE SEQUENCE</scope>
    <source>
        <strain evidence="11">ATCC 700773</strain>
    </source>
</reference>
<evidence type="ECO:0000256" key="3">
    <source>
        <dbReference type="ARBA" id="ARBA00022449"/>
    </source>
</evidence>
<dbReference type="GO" id="GO:0006811">
    <property type="term" value="P:monoatomic ion transport"/>
    <property type="evidence" value="ECO:0007669"/>
    <property type="project" value="UniProtKB-KW"/>
</dbReference>
<feature type="transmembrane region" description="Helical" evidence="10">
    <location>
        <begin position="163"/>
        <end position="184"/>
    </location>
</feature>
<feature type="transmembrane region" description="Helical" evidence="10">
    <location>
        <begin position="90"/>
        <end position="112"/>
    </location>
</feature>
<dbReference type="PANTHER" id="PTHR43298:SF2">
    <property type="entry name" value="FMN_FAD EXPORTER YEEO-RELATED"/>
    <property type="match status" value="1"/>
</dbReference>
<evidence type="ECO:0000256" key="6">
    <source>
        <dbReference type="ARBA" id="ARBA00022989"/>
    </source>
</evidence>
<organism evidence="11 12">
    <name type="scientific">Treponema parvum</name>
    <dbReference type="NCBI Taxonomy" id="138851"/>
    <lineage>
        <taxon>Bacteria</taxon>
        <taxon>Pseudomonadati</taxon>
        <taxon>Spirochaetota</taxon>
        <taxon>Spirochaetia</taxon>
        <taxon>Spirochaetales</taxon>
        <taxon>Treponemataceae</taxon>
        <taxon>Treponema</taxon>
    </lineage>
</organism>
<evidence type="ECO:0000256" key="10">
    <source>
        <dbReference type="SAM" id="Phobius"/>
    </source>
</evidence>
<feature type="transmembrane region" description="Helical" evidence="10">
    <location>
        <begin position="399"/>
        <end position="419"/>
    </location>
</feature>
<dbReference type="GO" id="GO:0005886">
    <property type="term" value="C:plasma membrane"/>
    <property type="evidence" value="ECO:0007669"/>
    <property type="project" value="UniProtKB-SubCell"/>
</dbReference>
<dbReference type="EMBL" id="CP054257">
    <property type="protein sequence ID" value="QTQ12953.1"/>
    <property type="molecule type" value="Genomic_DNA"/>
</dbReference>
<gene>
    <name evidence="11" type="ORF">HRI96_10975</name>
</gene>
<name>A0A975F231_9SPIR</name>
<dbReference type="CDD" id="cd13134">
    <property type="entry name" value="MATE_like_8"/>
    <property type="match status" value="1"/>
</dbReference>
<sequence length="457" mass="50911">MKTQKVPGFYKNFFLIAVPITLQQLMQTFVNMLDTIMVGQLGAVEIASVGLGNQIFFILNMILFGIASGGSIFIAQYWGKNDVRRIRQVLGIMLSASVAVSLIFTLATLFIPEILIGFYSKDPKVIECGAKYLRAVGLSYPATAISFAYQFSFRSTEHVRLPMFSTFVSVILNAFFNLILIFGLNLSFSGVRVFIPALGVLGAAVATFISRSIEMTIILCYSYSKKYEPCGTLKELLSFDRAFVAKFIKTALPVLFNETLWGTGITFENAIFARIGTKAIAAFNITGTISQLSWVFVIGFGSAAGIIIGKQIGAGNEKSARAYAKHFAFFIPAVGFAVGCLLYPFSLFLPSFFKVEPDILRQAQLMLWTLIWFYPFNSFNMLFIVGICRSGGDTRYAAFHDLFWMWAIIIPMGFVTALVFRWQPWQVYACLLCENIFKSIAGIIRVRSGKWLNNVTT</sequence>
<keyword evidence="8 10" id="KW-0472">Membrane</keyword>
<feature type="transmembrane region" description="Helical" evidence="10">
    <location>
        <begin position="327"/>
        <end position="345"/>
    </location>
</feature>
<evidence type="ECO:0000256" key="7">
    <source>
        <dbReference type="ARBA" id="ARBA00023065"/>
    </source>
</evidence>
<dbReference type="AlphaFoldDB" id="A0A975F231"/>
<keyword evidence="4" id="KW-1003">Cell membrane</keyword>
<proteinExistence type="predicted"/>
<feature type="transmembrane region" description="Helical" evidence="10">
    <location>
        <begin position="365"/>
        <end position="387"/>
    </location>
</feature>
<evidence type="ECO:0000313" key="12">
    <source>
        <dbReference type="Proteomes" id="UP000671995"/>
    </source>
</evidence>
<dbReference type="GO" id="GO:0015297">
    <property type="term" value="F:antiporter activity"/>
    <property type="evidence" value="ECO:0007669"/>
    <property type="project" value="UniProtKB-KW"/>
</dbReference>
<feature type="transmembrane region" description="Helical" evidence="10">
    <location>
        <begin position="55"/>
        <end position="78"/>
    </location>
</feature>
<dbReference type="Pfam" id="PF01554">
    <property type="entry name" value="MatE"/>
    <property type="match status" value="2"/>
</dbReference>
<keyword evidence="7" id="KW-0406">Ion transport</keyword>
<keyword evidence="3" id="KW-0050">Antiport</keyword>
<keyword evidence="6 10" id="KW-1133">Transmembrane helix</keyword>
<protein>
    <recommendedName>
        <fullName evidence="9">Multidrug-efflux transporter</fullName>
    </recommendedName>
</protein>
<dbReference type="PIRSF" id="PIRSF006603">
    <property type="entry name" value="DinF"/>
    <property type="match status" value="1"/>
</dbReference>
<evidence type="ECO:0000256" key="2">
    <source>
        <dbReference type="ARBA" id="ARBA00022448"/>
    </source>
</evidence>
<accession>A0A975F231</accession>
<evidence type="ECO:0000256" key="1">
    <source>
        <dbReference type="ARBA" id="ARBA00004651"/>
    </source>
</evidence>
<dbReference type="InterPro" id="IPR002528">
    <property type="entry name" value="MATE_fam"/>
</dbReference>
<keyword evidence="5 10" id="KW-0812">Transmembrane</keyword>
<feature type="transmembrane region" description="Helical" evidence="10">
    <location>
        <begin position="190"/>
        <end position="209"/>
    </location>
</feature>
<dbReference type="PANTHER" id="PTHR43298">
    <property type="entry name" value="MULTIDRUG RESISTANCE PROTEIN NORM-RELATED"/>
    <property type="match status" value="1"/>
</dbReference>
<evidence type="ECO:0000256" key="5">
    <source>
        <dbReference type="ARBA" id="ARBA00022692"/>
    </source>
</evidence>
<keyword evidence="2" id="KW-0813">Transport</keyword>
<feature type="transmembrane region" description="Helical" evidence="10">
    <location>
        <begin position="132"/>
        <end position="151"/>
    </location>
</feature>
<evidence type="ECO:0000313" key="11">
    <source>
        <dbReference type="EMBL" id="QTQ12953.1"/>
    </source>
</evidence>
<evidence type="ECO:0000256" key="4">
    <source>
        <dbReference type="ARBA" id="ARBA00022475"/>
    </source>
</evidence>
<dbReference type="InterPro" id="IPR050222">
    <property type="entry name" value="MATE_MdtK"/>
</dbReference>
<comment type="subcellular location">
    <subcellularLocation>
        <location evidence="1">Cell membrane</location>
        <topology evidence="1">Multi-pass membrane protein</topology>
    </subcellularLocation>
</comment>
<evidence type="ECO:0000256" key="9">
    <source>
        <dbReference type="ARBA" id="ARBA00031636"/>
    </source>
</evidence>